<dbReference type="InterPro" id="IPR001296">
    <property type="entry name" value="Glyco_trans_1"/>
</dbReference>
<dbReference type="Gene3D" id="3.40.50.2000">
    <property type="entry name" value="Glycogen Phosphorylase B"/>
    <property type="match status" value="2"/>
</dbReference>
<sequence length="379" mass="42862">MIRIGYDAKRAFNNTSGLGNYSRFVISSQLEHNPEQEYRLFTPKVNTLFKDFYPATPTAQVVLPQPGLQKRLASLWRVFGMASTLRSHQINLYHGLSNELPYGLTRAGVKSVVTIHDLIFLRFPELYKPLDRLIYTQKVKYACQQSDHIVSISEQTRQDLITYLKIDGSRISVVYQDCDPVFHQPLSPEHLQQVKTKFNLPHSYIVCVGTLEKRKNQLQLLKAWHQQGLADAAHVVFVGRKTPYAAELENFVQQHGLQAKVHFLPYISFQELPAIFQLARLFVYPSIFEGFGIPIVEALNSGVPVITSTGSCFQEAGGPKSLYANPADATALGNQMAKALTDEALRQEMIRAGHVHVQQFRAAHTAAQLQQLYERVLQK</sequence>
<protein>
    <submittedName>
        <fullName evidence="4">Glycosyltransferase family 4 protein</fullName>
    </submittedName>
</protein>
<dbReference type="PANTHER" id="PTHR46401">
    <property type="entry name" value="GLYCOSYLTRANSFERASE WBBK-RELATED"/>
    <property type="match status" value="1"/>
</dbReference>
<dbReference type="Pfam" id="PF00534">
    <property type="entry name" value="Glycos_transf_1"/>
    <property type="match status" value="1"/>
</dbReference>
<keyword evidence="5" id="KW-1185">Reference proteome</keyword>
<dbReference type="RefSeq" id="WP_147922658.1">
    <property type="nucleotide sequence ID" value="NZ_VRTY01000061.1"/>
</dbReference>
<dbReference type="InterPro" id="IPR028098">
    <property type="entry name" value="Glyco_trans_4-like_N"/>
</dbReference>
<dbReference type="PANTHER" id="PTHR46401:SF2">
    <property type="entry name" value="GLYCOSYLTRANSFERASE WBBK-RELATED"/>
    <property type="match status" value="1"/>
</dbReference>
<dbReference type="CDD" id="cd03809">
    <property type="entry name" value="GT4_MtfB-like"/>
    <property type="match status" value="1"/>
</dbReference>
<dbReference type="AlphaFoldDB" id="A0A5C8JIB3"/>
<reference evidence="4 5" key="1">
    <citation type="submission" date="2019-08" db="EMBL/GenBank/DDBJ databases">
        <authorList>
            <person name="Shi S."/>
        </authorList>
    </citation>
    <scope>NUCLEOTIDE SEQUENCE [LARGE SCALE GENOMIC DNA]</scope>
    <source>
        <strain evidence="4 5">GY10130</strain>
    </source>
</reference>
<gene>
    <name evidence="4" type="ORF">FVR03_15425</name>
</gene>
<organism evidence="4 5">
    <name type="scientific">Pontibacter qinzhouensis</name>
    <dbReference type="NCBI Taxonomy" id="2603253"/>
    <lineage>
        <taxon>Bacteria</taxon>
        <taxon>Pseudomonadati</taxon>
        <taxon>Bacteroidota</taxon>
        <taxon>Cytophagia</taxon>
        <taxon>Cytophagales</taxon>
        <taxon>Hymenobacteraceae</taxon>
        <taxon>Pontibacter</taxon>
    </lineage>
</organism>
<evidence type="ECO:0000259" key="3">
    <source>
        <dbReference type="Pfam" id="PF13439"/>
    </source>
</evidence>
<keyword evidence="1 4" id="KW-0808">Transferase</keyword>
<dbReference type="SUPFAM" id="SSF53756">
    <property type="entry name" value="UDP-Glycosyltransferase/glycogen phosphorylase"/>
    <property type="match status" value="1"/>
</dbReference>
<dbReference type="EMBL" id="VRTY01000061">
    <property type="protein sequence ID" value="TXK37398.1"/>
    <property type="molecule type" value="Genomic_DNA"/>
</dbReference>
<dbReference type="GO" id="GO:0016757">
    <property type="term" value="F:glycosyltransferase activity"/>
    <property type="evidence" value="ECO:0007669"/>
    <property type="project" value="InterPro"/>
</dbReference>
<feature type="domain" description="Glycosyltransferase subfamily 4-like N-terminal" evidence="3">
    <location>
        <begin position="38"/>
        <end position="175"/>
    </location>
</feature>
<feature type="domain" description="Glycosyl transferase family 1" evidence="2">
    <location>
        <begin position="195"/>
        <end position="353"/>
    </location>
</feature>
<comment type="caution">
    <text evidence="4">The sequence shown here is derived from an EMBL/GenBank/DDBJ whole genome shotgun (WGS) entry which is preliminary data.</text>
</comment>
<evidence type="ECO:0000313" key="4">
    <source>
        <dbReference type="EMBL" id="TXK37398.1"/>
    </source>
</evidence>
<accession>A0A5C8JIB3</accession>
<dbReference type="Pfam" id="PF13439">
    <property type="entry name" value="Glyco_transf_4"/>
    <property type="match status" value="1"/>
</dbReference>
<name>A0A5C8JIB3_9BACT</name>
<evidence type="ECO:0000259" key="2">
    <source>
        <dbReference type="Pfam" id="PF00534"/>
    </source>
</evidence>
<dbReference type="OrthoDB" id="9801609at2"/>
<dbReference type="Proteomes" id="UP000321926">
    <property type="component" value="Unassembled WGS sequence"/>
</dbReference>
<evidence type="ECO:0000256" key="1">
    <source>
        <dbReference type="ARBA" id="ARBA00022679"/>
    </source>
</evidence>
<dbReference type="GO" id="GO:0009103">
    <property type="term" value="P:lipopolysaccharide biosynthetic process"/>
    <property type="evidence" value="ECO:0007669"/>
    <property type="project" value="TreeGrafter"/>
</dbReference>
<evidence type="ECO:0000313" key="5">
    <source>
        <dbReference type="Proteomes" id="UP000321926"/>
    </source>
</evidence>
<proteinExistence type="predicted"/>